<reference evidence="1" key="1">
    <citation type="journal article" date="2019" name="bioRxiv">
        <title>The Genome of the Zebra Mussel, Dreissena polymorpha: A Resource for Invasive Species Research.</title>
        <authorList>
            <person name="McCartney M.A."/>
            <person name="Auch B."/>
            <person name="Kono T."/>
            <person name="Mallez S."/>
            <person name="Zhang Y."/>
            <person name="Obille A."/>
            <person name="Becker A."/>
            <person name="Abrahante J.E."/>
            <person name="Garbe J."/>
            <person name="Badalamenti J.P."/>
            <person name="Herman A."/>
            <person name="Mangelson H."/>
            <person name="Liachko I."/>
            <person name="Sullivan S."/>
            <person name="Sone E.D."/>
            <person name="Koren S."/>
            <person name="Silverstein K.A.T."/>
            <person name="Beckman K.B."/>
            <person name="Gohl D.M."/>
        </authorList>
    </citation>
    <scope>NUCLEOTIDE SEQUENCE</scope>
    <source>
        <strain evidence="1">Duluth1</strain>
        <tissue evidence="1">Whole animal</tissue>
    </source>
</reference>
<keyword evidence="2" id="KW-1185">Reference proteome</keyword>
<name>A0A9D4IUH5_DREPO</name>
<reference evidence="1" key="2">
    <citation type="submission" date="2020-11" db="EMBL/GenBank/DDBJ databases">
        <authorList>
            <person name="McCartney M.A."/>
            <person name="Auch B."/>
            <person name="Kono T."/>
            <person name="Mallez S."/>
            <person name="Becker A."/>
            <person name="Gohl D.M."/>
            <person name="Silverstein K.A.T."/>
            <person name="Koren S."/>
            <person name="Bechman K.B."/>
            <person name="Herman A."/>
            <person name="Abrahante J.E."/>
            <person name="Garbe J."/>
        </authorList>
    </citation>
    <scope>NUCLEOTIDE SEQUENCE</scope>
    <source>
        <strain evidence="1">Duluth1</strain>
        <tissue evidence="1">Whole animal</tissue>
    </source>
</reference>
<dbReference type="AlphaFoldDB" id="A0A9D4IUH5"/>
<evidence type="ECO:0000313" key="2">
    <source>
        <dbReference type="Proteomes" id="UP000828390"/>
    </source>
</evidence>
<dbReference type="EMBL" id="JAIWYP010000008">
    <property type="protein sequence ID" value="KAH3788661.1"/>
    <property type="molecule type" value="Genomic_DNA"/>
</dbReference>
<proteinExistence type="predicted"/>
<organism evidence="1 2">
    <name type="scientific">Dreissena polymorpha</name>
    <name type="common">Zebra mussel</name>
    <name type="synonym">Mytilus polymorpha</name>
    <dbReference type="NCBI Taxonomy" id="45954"/>
    <lineage>
        <taxon>Eukaryota</taxon>
        <taxon>Metazoa</taxon>
        <taxon>Spiralia</taxon>
        <taxon>Lophotrochozoa</taxon>
        <taxon>Mollusca</taxon>
        <taxon>Bivalvia</taxon>
        <taxon>Autobranchia</taxon>
        <taxon>Heteroconchia</taxon>
        <taxon>Euheterodonta</taxon>
        <taxon>Imparidentia</taxon>
        <taxon>Neoheterodontei</taxon>
        <taxon>Myida</taxon>
        <taxon>Dreissenoidea</taxon>
        <taxon>Dreissenidae</taxon>
        <taxon>Dreissena</taxon>
    </lineage>
</organism>
<dbReference type="Pfam" id="PF15112">
    <property type="entry name" value="DUF4559"/>
    <property type="match status" value="1"/>
</dbReference>
<dbReference type="InterPro" id="IPR027897">
    <property type="entry name" value="DUF4559"/>
</dbReference>
<accession>A0A9D4IUH5</accession>
<gene>
    <name evidence="1" type="ORF">DPMN_166808</name>
</gene>
<dbReference type="Proteomes" id="UP000828390">
    <property type="component" value="Unassembled WGS sequence"/>
</dbReference>
<sequence length="182" mass="20186">MACLDNAKSGLEQFAEDEAKLLHGNIYNAILSSESVACNGCHIANVLKCPTPRICKKRGAHGLCISMHDTALKQPRQCPANVCNKVFVEIEKQQRYSDPSWKNTLANDWASSPWQIAKANFPPDGYTENRSAQETDLNGIISFMVNCKHFNNTFSFPIAPGKTHPPCLLTKVSIWFSCGKNK</sequence>
<protein>
    <submittedName>
        <fullName evidence="1">Uncharacterized protein</fullName>
    </submittedName>
</protein>
<evidence type="ECO:0000313" key="1">
    <source>
        <dbReference type="EMBL" id="KAH3788661.1"/>
    </source>
</evidence>
<comment type="caution">
    <text evidence="1">The sequence shown here is derived from an EMBL/GenBank/DDBJ whole genome shotgun (WGS) entry which is preliminary data.</text>
</comment>